<dbReference type="Pfam" id="PF21359">
    <property type="entry name" value="zf_topless"/>
    <property type="match status" value="1"/>
</dbReference>
<keyword evidence="6" id="KW-1185">Reference proteome</keyword>
<name>A0ABD3L3Q3_EUCGL</name>
<feature type="repeat" description="WD" evidence="3">
    <location>
        <begin position="362"/>
        <end position="405"/>
    </location>
</feature>
<accession>A0ABD3L3Q3</accession>
<dbReference type="InterPro" id="IPR015943">
    <property type="entry name" value="WD40/YVTN_repeat-like_dom_sf"/>
</dbReference>
<organism evidence="5 6">
    <name type="scientific">Eucalyptus globulus</name>
    <name type="common">Tasmanian blue gum</name>
    <dbReference type="NCBI Taxonomy" id="34317"/>
    <lineage>
        <taxon>Eukaryota</taxon>
        <taxon>Viridiplantae</taxon>
        <taxon>Streptophyta</taxon>
        <taxon>Embryophyta</taxon>
        <taxon>Tracheophyta</taxon>
        <taxon>Spermatophyta</taxon>
        <taxon>Magnoliopsida</taxon>
        <taxon>eudicotyledons</taxon>
        <taxon>Gunneridae</taxon>
        <taxon>Pentapetalae</taxon>
        <taxon>rosids</taxon>
        <taxon>malvids</taxon>
        <taxon>Myrtales</taxon>
        <taxon>Myrtaceae</taxon>
        <taxon>Myrtoideae</taxon>
        <taxon>Eucalypteae</taxon>
        <taxon>Eucalyptus</taxon>
    </lineage>
</organism>
<dbReference type="Pfam" id="PF00400">
    <property type="entry name" value="WD40"/>
    <property type="match status" value="2"/>
</dbReference>
<evidence type="ECO:0000313" key="5">
    <source>
        <dbReference type="EMBL" id="KAL3746525.1"/>
    </source>
</evidence>
<dbReference type="InterPro" id="IPR006594">
    <property type="entry name" value="LisH"/>
</dbReference>
<sequence>MVLPDTPGMPHLGAHLILIILQFLKERGYKEAAHELERESGVYFDWDYMEELILEGRWEEAEKYLSGFTQLEDNRFSMKIYFEMRKQKYLEALDSDDVPKAMNILRSDLKFFKANKELFEELTELVALDNIRKNNKLALYSTEDARSAIRWEIKKDIELNPALQGKLILPGFEPCRLGYIINQSLNWQHSHCTYPVPNPVIHTLLADHRCQPPKSPVVPPADDALEVTSTDAHPALSQQPASEVLDDLPMKVIQTLKEELYPTDIDFSPIQQTYLLVGTGNGDIGIWEVGSGVKLFSDNFKVWNMEACSTKFKEAMIGDSSISITRVNWSPDGLLFGAAYSTHLVQIYVFGCGNNVKPQLEIEAHDGRVNDLAFSATNKRQSLITCGNDRTVKVWDVMDGVKRFTFEGHNAPVYSIRPQMKSGIEFIFSTSVDGKIRAWLYDDFGARFNHSAPGRACMVMAYSNDNRRLFSCGSNNDGESFLVEWDESEGSVKRTYQGLGKCSLDIAHFHTAKSLLAAGDEHMIKFWSMDNVKLLATTDAEGSLPARPRIRFNKEGSLLAVIADGNTIKILGPNKASQLLKTSKSGSLIAASVASESPMMDVEVHATQGGSS</sequence>
<dbReference type="InterPro" id="IPR006595">
    <property type="entry name" value="CTLH_C"/>
</dbReference>
<dbReference type="PANTHER" id="PTHR44083">
    <property type="entry name" value="TOPLESS-RELATED PROTEIN 1-RELATED"/>
    <property type="match status" value="1"/>
</dbReference>
<dbReference type="InterPro" id="IPR027728">
    <property type="entry name" value="Topless_fam"/>
</dbReference>
<evidence type="ECO:0000259" key="4">
    <source>
        <dbReference type="PROSITE" id="PS50897"/>
    </source>
</evidence>
<feature type="domain" description="CTLH" evidence="4">
    <location>
        <begin position="42"/>
        <end position="100"/>
    </location>
</feature>
<dbReference type="SMART" id="SM00668">
    <property type="entry name" value="CTLH"/>
    <property type="match status" value="1"/>
</dbReference>
<dbReference type="InterPro" id="IPR048419">
    <property type="entry name" value="Topless_Znf"/>
</dbReference>
<evidence type="ECO:0000256" key="2">
    <source>
        <dbReference type="ARBA" id="ARBA00022737"/>
    </source>
</evidence>
<dbReference type="SMART" id="SM00320">
    <property type="entry name" value="WD40"/>
    <property type="match status" value="6"/>
</dbReference>
<gene>
    <name evidence="5" type="ORF">ACJRO7_015478</name>
</gene>
<evidence type="ECO:0000256" key="3">
    <source>
        <dbReference type="PROSITE-ProRule" id="PRU00221"/>
    </source>
</evidence>
<dbReference type="PROSITE" id="PS50294">
    <property type="entry name" value="WD_REPEATS_REGION"/>
    <property type="match status" value="1"/>
</dbReference>
<dbReference type="Gene3D" id="2.130.10.10">
    <property type="entry name" value="YVTN repeat-like/Quinoprotein amine dehydrogenase"/>
    <property type="match status" value="2"/>
</dbReference>
<dbReference type="EMBL" id="JBJKBG010000003">
    <property type="protein sequence ID" value="KAL3746525.1"/>
    <property type="molecule type" value="Genomic_DNA"/>
</dbReference>
<dbReference type="PROSITE" id="PS50897">
    <property type="entry name" value="CTLH"/>
    <property type="match status" value="1"/>
</dbReference>
<proteinExistence type="predicted"/>
<dbReference type="AlphaFoldDB" id="A0ABD3L3Q3"/>
<protein>
    <recommendedName>
        <fullName evidence="4">CTLH domain-containing protein</fullName>
    </recommendedName>
</protein>
<comment type="caution">
    <text evidence="5">The sequence shown here is derived from an EMBL/GenBank/DDBJ whole genome shotgun (WGS) entry which is preliminary data.</text>
</comment>
<dbReference type="Pfam" id="PF21889">
    <property type="entry name" value="TPR1-like_2nd"/>
    <property type="match status" value="1"/>
</dbReference>
<dbReference type="InterPro" id="IPR019775">
    <property type="entry name" value="WD40_repeat_CS"/>
</dbReference>
<keyword evidence="1 3" id="KW-0853">WD repeat</keyword>
<dbReference type="PROSITE" id="PS00678">
    <property type="entry name" value="WD_REPEATS_1"/>
    <property type="match status" value="1"/>
</dbReference>
<dbReference type="PANTHER" id="PTHR44083:SF30">
    <property type="entry name" value="TOPLESS-LIKE PROTEIN"/>
    <property type="match status" value="1"/>
</dbReference>
<dbReference type="InterPro" id="IPR054080">
    <property type="entry name" value="TPR1-like_2nd"/>
</dbReference>
<evidence type="ECO:0000313" key="6">
    <source>
        <dbReference type="Proteomes" id="UP001634007"/>
    </source>
</evidence>
<dbReference type="InterPro" id="IPR001680">
    <property type="entry name" value="WD40_rpt"/>
</dbReference>
<dbReference type="Proteomes" id="UP001634007">
    <property type="component" value="Unassembled WGS sequence"/>
</dbReference>
<dbReference type="InterPro" id="IPR036322">
    <property type="entry name" value="WD40_repeat_dom_sf"/>
</dbReference>
<dbReference type="PROSITE" id="PS50896">
    <property type="entry name" value="LISH"/>
    <property type="match status" value="1"/>
</dbReference>
<dbReference type="SUPFAM" id="SSF50978">
    <property type="entry name" value="WD40 repeat-like"/>
    <property type="match status" value="1"/>
</dbReference>
<reference evidence="5 6" key="1">
    <citation type="submission" date="2024-11" db="EMBL/GenBank/DDBJ databases">
        <title>Chromosome-level genome assembly of Eucalyptus globulus Labill. provides insights into its genome evolution.</title>
        <authorList>
            <person name="Li X."/>
        </authorList>
    </citation>
    <scope>NUCLEOTIDE SEQUENCE [LARGE SCALE GENOMIC DNA]</scope>
    <source>
        <strain evidence="5">CL2024</strain>
        <tissue evidence="5">Fresh tender leaves</tissue>
    </source>
</reference>
<evidence type="ECO:0000256" key="1">
    <source>
        <dbReference type="ARBA" id="ARBA00022574"/>
    </source>
</evidence>
<dbReference type="PROSITE" id="PS50082">
    <property type="entry name" value="WD_REPEATS_2"/>
    <property type="match status" value="1"/>
</dbReference>
<dbReference type="SMART" id="SM00667">
    <property type="entry name" value="LisH"/>
    <property type="match status" value="1"/>
</dbReference>
<keyword evidence="2" id="KW-0677">Repeat</keyword>